<accession>A0A9X2EDL6</accession>
<evidence type="ECO:0000259" key="1">
    <source>
        <dbReference type="Pfam" id="PF22302"/>
    </source>
</evidence>
<feature type="domain" description="DUF6968" evidence="1">
    <location>
        <begin position="15"/>
        <end position="85"/>
    </location>
</feature>
<gene>
    <name evidence="2" type="ORF">NDR86_36345</name>
</gene>
<evidence type="ECO:0000313" key="2">
    <source>
        <dbReference type="EMBL" id="MCM6778962.1"/>
    </source>
</evidence>
<dbReference type="Proteomes" id="UP001139157">
    <property type="component" value="Unassembled WGS sequence"/>
</dbReference>
<sequence length="180" mass="19121">MSGAIGGVIMSRLVSKNGRAVIIEVGKPTPKSGGGAECAFRIDGHPALTAHGSDELAALYRALVRIGTLLAQANENTERIRFAAEPGFPNQTADRATFEADMSDVLAARAISHNGERHLVMIGRPFQPLDQQLALCPFQVDDRPLAVAGGWDGMQALLTAVGMIGAWLQLPRNWPLSTAP</sequence>
<dbReference type="EMBL" id="JAMRXG010000031">
    <property type="protein sequence ID" value="MCM6778962.1"/>
    <property type="molecule type" value="Genomic_DNA"/>
</dbReference>
<dbReference type="Pfam" id="PF22302">
    <property type="entry name" value="DUF6968"/>
    <property type="match status" value="1"/>
</dbReference>
<proteinExistence type="predicted"/>
<name>A0A9X2EDL6_9NOCA</name>
<protein>
    <recommendedName>
        <fullName evidence="1">DUF6968 domain-containing protein</fullName>
    </recommendedName>
</protein>
<keyword evidence="3" id="KW-1185">Reference proteome</keyword>
<comment type="caution">
    <text evidence="2">The sequence shown here is derived from an EMBL/GenBank/DDBJ whole genome shotgun (WGS) entry which is preliminary data.</text>
</comment>
<reference evidence="2" key="1">
    <citation type="submission" date="2022-06" db="EMBL/GenBank/DDBJ databases">
        <title>Novel species in genus nocardia.</title>
        <authorList>
            <person name="Li F."/>
        </authorList>
    </citation>
    <scope>NUCLEOTIDE SEQUENCE</scope>
    <source>
        <strain evidence="2">CDC141</strain>
    </source>
</reference>
<organism evidence="2 3">
    <name type="scientific">Nocardia pulmonis</name>
    <dbReference type="NCBI Taxonomy" id="2951408"/>
    <lineage>
        <taxon>Bacteria</taxon>
        <taxon>Bacillati</taxon>
        <taxon>Actinomycetota</taxon>
        <taxon>Actinomycetes</taxon>
        <taxon>Mycobacteriales</taxon>
        <taxon>Nocardiaceae</taxon>
        <taxon>Nocardia</taxon>
    </lineage>
</organism>
<dbReference type="AlphaFoldDB" id="A0A9X2EDL6"/>
<dbReference type="InterPro" id="IPR054241">
    <property type="entry name" value="DUF6968"/>
</dbReference>
<evidence type="ECO:0000313" key="3">
    <source>
        <dbReference type="Proteomes" id="UP001139157"/>
    </source>
</evidence>